<dbReference type="PANTHER" id="PTHR46124">
    <property type="entry name" value="D-AMINOACYL-TRNA DEACYLASE"/>
    <property type="match status" value="1"/>
</dbReference>
<dbReference type="InterPro" id="IPR001130">
    <property type="entry name" value="TatD-like"/>
</dbReference>
<feature type="binding site" evidence="1">
    <location>
        <position position="71"/>
    </location>
    <ligand>
        <name>a divalent metal cation</name>
        <dbReference type="ChEBI" id="CHEBI:60240"/>
        <label>1</label>
    </ligand>
</feature>
<reference evidence="3" key="3">
    <citation type="submission" date="2020-03" db="EMBL/GenBank/DDBJ databases">
        <title>Sequencing and Assembly of Multiple Reported Metal-Biooxidizing Members of the Extremely Thermoacidophilic Archaeal Family Sulfolobaceae.</title>
        <authorList>
            <person name="Counts J.A."/>
            <person name="Kelly R.M."/>
        </authorList>
    </citation>
    <scope>NUCLEOTIDE SEQUENCE [LARGE SCALE GENOMIC DNA]</scope>
    <source>
        <strain evidence="3">HO1-1</strain>
    </source>
</reference>
<evidence type="ECO:0000256" key="1">
    <source>
        <dbReference type="PIRSR" id="PIRSR005902-1"/>
    </source>
</evidence>
<evidence type="ECO:0000313" key="3">
    <source>
        <dbReference type="Proteomes" id="UP000247586"/>
    </source>
</evidence>
<dbReference type="CDD" id="cd01310">
    <property type="entry name" value="TatD_DNAse"/>
    <property type="match status" value="1"/>
</dbReference>
<dbReference type="GO" id="GO:0016788">
    <property type="term" value="F:hydrolase activity, acting on ester bonds"/>
    <property type="evidence" value="ECO:0007669"/>
    <property type="project" value="InterPro"/>
</dbReference>
<dbReference type="OrthoDB" id="26412at2157"/>
<dbReference type="PIRSF" id="PIRSF005902">
    <property type="entry name" value="DNase_TatD"/>
    <property type="match status" value="1"/>
</dbReference>
<keyword evidence="1" id="KW-0479">Metal-binding</keyword>
<dbReference type="RefSeq" id="WP_110369438.1">
    <property type="nucleotide sequence ID" value="NZ_CP029287.2"/>
</dbReference>
<keyword evidence="3" id="KW-1185">Reference proteome</keyword>
<sequence>MLFDAHCHCSELGRKYDVFVAAVSMDLRTSLATLNMEGKMLKGVGIHPWNAGNGELEKVKELVERADFIGEVGLDYRLSKASKEVQIRYFEEFLIPDKTVNIHALDAWEEAFNLALKHGVKRAIFHWYTGPLHLLKDIEGAGYFITVNPSVTFQEKHQRVVDASPLEIILTESDGGYVYKGRILEPSMVNEVIEFLANRKGIDRKEVEKIVERNFRKGFGLN</sequence>
<dbReference type="EMBL" id="CP029287">
    <property type="protein sequence ID" value="AWR99924.1"/>
    <property type="molecule type" value="Genomic_DNA"/>
</dbReference>
<reference evidence="2 3" key="1">
    <citation type="submission" date="2018-05" db="EMBL/GenBank/DDBJ databases">
        <title>Complete Genome Sequences of Extremely Thermoacidophilic, Metal-Mobilizing Type-Strain Members of the Archaeal Family Sulfolobaceae: Acidianus brierleyi DSM-1651T, Acidianus sulfidivorans DSM-18786T, Metallosphaera hakonensis DSM-7519T, and Metallosphaera prunae DSM-10039T.</title>
        <authorList>
            <person name="Counts J.A."/>
            <person name="Kelly R.M."/>
        </authorList>
    </citation>
    <scope>NUCLEOTIDE SEQUENCE [LARGE SCALE GENOMIC DNA]</scope>
    <source>
        <strain evidence="2 3">HO1-1</strain>
    </source>
</reference>
<keyword evidence="2" id="KW-0378">Hydrolase</keyword>
<proteinExistence type="predicted"/>
<feature type="binding site" evidence="1">
    <location>
        <position position="103"/>
    </location>
    <ligand>
        <name>a divalent metal cation</name>
        <dbReference type="ChEBI" id="CHEBI:60240"/>
        <label>2</label>
    </ligand>
</feature>
<dbReference type="InterPro" id="IPR032466">
    <property type="entry name" value="Metal_Hydrolase"/>
</dbReference>
<dbReference type="GeneID" id="36835629"/>
<organism evidence="2 3">
    <name type="scientific">Metallosphaera hakonensis JCM 8857 = DSM 7519</name>
    <dbReference type="NCBI Taxonomy" id="1293036"/>
    <lineage>
        <taxon>Archaea</taxon>
        <taxon>Thermoproteota</taxon>
        <taxon>Thermoprotei</taxon>
        <taxon>Sulfolobales</taxon>
        <taxon>Sulfolobaceae</taxon>
        <taxon>Metallosphaera</taxon>
    </lineage>
</organism>
<dbReference type="SUPFAM" id="SSF51556">
    <property type="entry name" value="Metallo-dependent hydrolases"/>
    <property type="match status" value="1"/>
</dbReference>
<dbReference type="PANTHER" id="PTHR46124:SF2">
    <property type="entry name" value="D-AMINOACYL-TRNA DEACYLASE"/>
    <property type="match status" value="1"/>
</dbReference>
<name>A0A2U9IVB7_9CREN</name>
<accession>A0A2U9IVB7</accession>
<dbReference type="Proteomes" id="UP000247586">
    <property type="component" value="Chromosome"/>
</dbReference>
<dbReference type="KEGG" id="mhk:DFR87_09765"/>
<reference evidence="3" key="2">
    <citation type="submission" date="2020-03" db="EMBL/GenBank/DDBJ databases">
        <title>Complete Genome Sequences of Extremely Thermoacidophilic, Metal-Mobilizing Type-Strain Members of the Archaeal Family Sulfolobaceae: Acidianus brierleyi DSM-1651T, Acidianus sulfidivorans DSM-18786T, Metallosphaera hakonensis DSM-7519T, and Metallosphaera prunae DSM-10039T.</title>
        <authorList>
            <person name="Counts J.A."/>
            <person name="Kelly R.M."/>
        </authorList>
    </citation>
    <scope>NUCLEOTIDE SEQUENCE [LARGE SCALE GENOMIC DNA]</scope>
    <source>
        <strain evidence="3">HO1-1</strain>
    </source>
</reference>
<feature type="binding site" evidence="1">
    <location>
        <position position="8"/>
    </location>
    <ligand>
        <name>a divalent metal cation</name>
        <dbReference type="ChEBI" id="CHEBI:60240"/>
        <label>1</label>
    </ligand>
</feature>
<protein>
    <submittedName>
        <fullName evidence="2">Hydrolase TatD</fullName>
    </submittedName>
</protein>
<feature type="binding site" evidence="1">
    <location>
        <position position="6"/>
    </location>
    <ligand>
        <name>a divalent metal cation</name>
        <dbReference type="ChEBI" id="CHEBI:60240"/>
        <label>1</label>
    </ligand>
</feature>
<feature type="binding site" evidence="1">
    <location>
        <position position="174"/>
    </location>
    <ligand>
        <name>a divalent metal cation</name>
        <dbReference type="ChEBI" id="CHEBI:60240"/>
        <label>1</label>
    </ligand>
</feature>
<dbReference type="Pfam" id="PF01026">
    <property type="entry name" value="TatD_DNase"/>
    <property type="match status" value="1"/>
</dbReference>
<gene>
    <name evidence="2" type="ORF">DFR87_09765</name>
</gene>
<dbReference type="STRING" id="1293036.GCA_001315825_00686"/>
<dbReference type="GO" id="GO:0046872">
    <property type="term" value="F:metal ion binding"/>
    <property type="evidence" value="ECO:0007669"/>
    <property type="project" value="UniProtKB-KW"/>
</dbReference>
<feature type="binding site" evidence="1">
    <location>
        <position position="126"/>
    </location>
    <ligand>
        <name>a divalent metal cation</name>
        <dbReference type="ChEBI" id="CHEBI:60240"/>
        <label>2</label>
    </ligand>
</feature>
<evidence type="ECO:0000313" key="2">
    <source>
        <dbReference type="EMBL" id="AWR99924.1"/>
    </source>
</evidence>
<dbReference type="Gene3D" id="3.20.20.140">
    <property type="entry name" value="Metal-dependent hydrolases"/>
    <property type="match status" value="1"/>
</dbReference>
<dbReference type="AlphaFoldDB" id="A0A2U9IVB7"/>